<evidence type="ECO:0000256" key="11">
    <source>
        <dbReference type="RuleBase" id="RU361241"/>
    </source>
</evidence>
<dbReference type="EC" id="2.3.1.20" evidence="4 11"/>
<dbReference type="UniPathway" id="UPA00282"/>
<comment type="similarity">
    <text evidence="3 11">Belongs to the long-chain O-acyltransferase family.</text>
</comment>
<evidence type="ECO:0000256" key="9">
    <source>
        <dbReference type="ARBA" id="ARBA00023315"/>
    </source>
</evidence>
<protein>
    <recommendedName>
        <fullName evidence="4 11">Diacylglycerol O-acyltransferase</fullName>
        <ecNumber evidence="4 11">2.3.1.20</ecNumber>
    </recommendedName>
</protein>
<dbReference type="GO" id="GO:0004144">
    <property type="term" value="F:diacylglycerol O-acyltransferase activity"/>
    <property type="evidence" value="ECO:0007669"/>
    <property type="project" value="UniProtKB-EC"/>
</dbReference>
<dbReference type="SUPFAM" id="SSF52777">
    <property type="entry name" value="CoA-dependent acyltransferases"/>
    <property type="match status" value="1"/>
</dbReference>
<dbReference type="InterPro" id="IPR009721">
    <property type="entry name" value="O-acyltransferase_WSD1_C"/>
</dbReference>
<evidence type="ECO:0000259" key="13">
    <source>
        <dbReference type="Pfam" id="PF03007"/>
    </source>
</evidence>
<keyword evidence="7 11" id="KW-0319">Glycerol metabolism</keyword>
<accession>A0A1I1BCB9</accession>
<dbReference type="PANTHER" id="PTHR31650:SF1">
    <property type="entry name" value="WAX ESTER SYNTHASE_DIACYLGLYCEROL ACYLTRANSFERASE 4-RELATED"/>
    <property type="match status" value="1"/>
</dbReference>
<keyword evidence="6 11" id="KW-0808">Transferase</keyword>
<dbReference type="Pfam" id="PF06974">
    <property type="entry name" value="WS_DGAT_C"/>
    <property type="match status" value="1"/>
</dbReference>
<reference evidence="16" key="1">
    <citation type="submission" date="2016-10" db="EMBL/GenBank/DDBJ databases">
        <authorList>
            <person name="Varghese N."/>
            <person name="Submissions S."/>
        </authorList>
    </citation>
    <scope>NUCLEOTIDE SEQUENCE [LARGE SCALE GENOMIC DNA]</scope>
    <source>
        <strain evidence="16">CGMCC 4.3568</strain>
    </source>
</reference>
<feature type="domain" description="O-acyltransferase WSD1 C-terminal" evidence="14">
    <location>
        <begin position="321"/>
        <end position="470"/>
    </location>
</feature>
<dbReference type="InterPro" id="IPR045034">
    <property type="entry name" value="O-acyltransferase_WSD1-like"/>
</dbReference>
<dbReference type="RefSeq" id="WP_091674834.1">
    <property type="nucleotide sequence ID" value="NZ_FOKG01000012.1"/>
</dbReference>
<keyword evidence="8 11" id="KW-0443">Lipid metabolism</keyword>
<evidence type="ECO:0000256" key="7">
    <source>
        <dbReference type="ARBA" id="ARBA00022798"/>
    </source>
</evidence>
<name>A0A1I1BCB9_9PSEU</name>
<dbReference type="InterPro" id="IPR014292">
    <property type="entry name" value="Acyl_transf_WS/DGAT"/>
</dbReference>
<organism evidence="15 16">
    <name type="scientific">Amycolatopsis marina</name>
    <dbReference type="NCBI Taxonomy" id="490629"/>
    <lineage>
        <taxon>Bacteria</taxon>
        <taxon>Bacillati</taxon>
        <taxon>Actinomycetota</taxon>
        <taxon>Actinomycetes</taxon>
        <taxon>Pseudonocardiales</taxon>
        <taxon>Pseudonocardiaceae</taxon>
        <taxon>Amycolatopsis</taxon>
    </lineage>
</organism>
<dbReference type="GO" id="GO:0051701">
    <property type="term" value="P:biological process involved in interaction with host"/>
    <property type="evidence" value="ECO:0007669"/>
    <property type="project" value="TreeGrafter"/>
</dbReference>
<dbReference type="GO" id="GO:0001666">
    <property type="term" value="P:response to hypoxia"/>
    <property type="evidence" value="ECO:0007669"/>
    <property type="project" value="TreeGrafter"/>
</dbReference>
<keyword evidence="9 11" id="KW-0012">Acyltransferase</keyword>
<evidence type="ECO:0000256" key="8">
    <source>
        <dbReference type="ARBA" id="ARBA00023098"/>
    </source>
</evidence>
<keyword evidence="16" id="KW-1185">Reference proteome</keyword>
<feature type="region of interest" description="Disordered" evidence="12">
    <location>
        <begin position="169"/>
        <end position="188"/>
    </location>
</feature>
<keyword evidence="5 11" id="KW-0444">Lipid biosynthesis</keyword>
<dbReference type="NCBIfam" id="TIGR02946">
    <property type="entry name" value="acyl_WS_DGAT"/>
    <property type="match status" value="1"/>
</dbReference>
<evidence type="ECO:0000256" key="1">
    <source>
        <dbReference type="ARBA" id="ARBA00004771"/>
    </source>
</evidence>
<evidence type="ECO:0000256" key="2">
    <source>
        <dbReference type="ARBA" id="ARBA00005189"/>
    </source>
</evidence>
<evidence type="ECO:0000259" key="14">
    <source>
        <dbReference type="Pfam" id="PF06974"/>
    </source>
</evidence>
<evidence type="ECO:0000313" key="15">
    <source>
        <dbReference type="EMBL" id="SFB46163.1"/>
    </source>
</evidence>
<comment type="catalytic activity">
    <reaction evidence="10 11">
        <text>an acyl-CoA + a 1,2-diacyl-sn-glycerol = a triacyl-sn-glycerol + CoA</text>
        <dbReference type="Rhea" id="RHEA:10868"/>
        <dbReference type="ChEBI" id="CHEBI:17815"/>
        <dbReference type="ChEBI" id="CHEBI:57287"/>
        <dbReference type="ChEBI" id="CHEBI:58342"/>
        <dbReference type="ChEBI" id="CHEBI:64615"/>
        <dbReference type="EC" id="2.3.1.20"/>
    </reaction>
</comment>
<evidence type="ECO:0000313" key="16">
    <source>
        <dbReference type="Proteomes" id="UP000243799"/>
    </source>
</evidence>
<evidence type="ECO:0000256" key="5">
    <source>
        <dbReference type="ARBA" id="ARBA00022516"/>
    </source>
</evidence>
<dbReference type="Proteomes" id="UP000243799">
    <property type="component" value="Unassembled WGS sequence"/>
</dbReference>
<dbReference type="STRING" id="490629.SAMN05216266_112153"/>
<dbReference type="InterPro" id="IPR023213">
    <property type="entry name" value="CAT-like_dom_sf"/>
</dbReference>
<gene>
    <name evidence="15" type="ORF">SAMN05216266_112153</name>
</gene>
<proteinExistence type="inferred from homology"/>
<comment type="pathway">
    <text evidence="2">Lipid metabolism.</text>
</comment>
<comment type="pathway">
    <text evidence="1 11">Glycerolipid metabolism; triacylglycerol biosynthesis.</text>
</comment>
<evidence type="ECO:0000256" key="12">
    <source>
        <dbReference type="SAM" id="MobiDB-lite"/>
    </source>
</evidence>
<evidence type="ECO:0000256" key="10">
    <source>
        <dbReference type="ARBA" id="ARBA00048109"/>
    </source>
</evidence>
<feature type="domain" description="O-acyltransferase WSD1-like N-terminal" evidence="13">
    <location>
        <begin position="4"/>
        <end position="279"/>
    </location>
</feature>
<dbReference type="PANTHER" id="PTHR31650">
    <property type="entry name" value="O-ACYLTRANSFERASE (WSD1-LIKE) FAMILY PROTEIN"/>
    <property type="match status" value="1"/>
</dbReference>
<dbReference type="EMBL" id="FOKG01000012">
    <property type="protein sequence ID" value="SFB46163.1"/>
    <property type="molecule type" value="Genomic_DNA"/>
</dbReference>
<evidence type="ECO:0000256" key="4">
    <source>
        <dbReference type="ARBA" id="ARBA00013244"/>
    </source>
</evidence>
<dbReference type="GO" id="GO:0005886">
    <property type="term" value="C:plasma membrane"/>
    <property type="evidence" value="ECO:0007669"/>
    <property type="project" value="TreeGrafter"/>
</dbReference>
<dbReference type="InterPro" id="IPR004255">
    <property type="entry name" value="O-acyltransferase_WSD1_N"/>
</dbReference>
<dbReference type="Gene3D" id="3.30.559.10">
    <property type="entry name" value="Chloramphenicol acetyltransferase-like domain"/>
    <property type="match status" value="1"/>
</dbReference>
<sequence>MRRLSGLDASFLYLETSAQLMHVCALITVDTATVPGGYDVEATARRLDERVRLIPAFRRKLYNPLWNLHHPMWIEDDEFDLDHHLHHIAVPAPGGRAELARLCAHIAGQPLDRSRPLWEMYVIEGLADSATGTDGDDGPNGTVAILLKMHHASVDGVSGANLLAFLAGTEPDAPPPDPGAADAANAGPPGTVSLLRGGVAELARRPVDVAKLVPGLVTMVPRWAGRALRGTGMPVPFTAPRTSLNGTITGHRSLAFAQLDLAEVKAVKNAFGVTVNDVVLALCAGALREFLAERGELPAEPLVATVPVSVHDRTERSWGSNKVSAFFASLPTHLPDPAARVALLAEGNRHSKAHHHSIHADMLQDWAQFAGATAFGLGVRAYSALRLAERHPVVHNLVISTVAGPPVPLYLLGARITGLYPLGPVFHGAGLNITVLSNAGKVDVGLLGARDLVPDLWPLAEAIPRGMAELREVAARRTAATEN</sequence>
<dbReference type="AlphaFoldDB" id="A0A1I1BCB9"/>
<feature type="compositionally biased region" description="Low complexity" evidence="12">
    <location>
        <begin position="179"/>
        <end position="188"/>
    </location>
</feature>
<dbReference type="Pfam" id="PF03007">
    <property type="entry name" value="WS_DGAT_cat"/>
    <property type="match status" value="1"/>
</dbReference>
<dbReference type="OrthoDB" id="9810950at2"/>
<evidence type="ECO:0000256" key="6">
    <source>
        <dbReference type="ARBA" id="ARBA00022679"/>
    </source>
</evidence>
<dbReference type="GO" id="GO:0019432">
    <property type="term" value="P:triglyceride biosynthetic process"/>
    <property type="evidence" value="ECO:0007669"/>
    <property type="project" value="UniProtKB-UniPathway"/>
</dbReference>
<dbReference type="GO" id="GO:0006071">
    <property type="term" value="P:glycerol metabolic process"/>
    <property type="evidence" value="ECO:0007669"/>
    <property type="project" value="UniProtKB-KW"/>
</dbReference>
<evidence type="ECO:0000256" key="3">
    <source>
        <dbReference type="ARBA" id="ARBA00009587"/>
    </source>
</evidence>
<dbReference type="GO" id="GO:0071731">
    <property type="term" value="P:response to nitric oxide"/>
    <property type="evidence" value="ECO:0007669"/>
    <property type="project" value="TreeGrafter"/>
</dbReference>